<evidence type="ECO:0000256" key="2">
    <source>
        <dbReference type="SAM" id="MobiDB-lite"/>
    </source>
</evidence>
<organism evidence="3 4">
    <name type="scientific">Pseudolycoriella hygida</name>
    <dbReference type="NCBI Taxonomy" id="35572"/>
    <lineage>
        <taxon>Eukaryota</taxon>
        <taxon>Metazoa</taxon>
        <taxon>Ecdysozoa</taxon>
        <taxon>Arthropoda</taxon>
        <taxon>Hexapoda</taxon>
        <taxon>Insecta</taxon>
        <taxon>Pterygota</taxon>
        <taxon>Neoptera</taxon>
        <taxon>Endopterygota</taxon>
        <taxon>Diptera</taxon>
        <taxon>Nematocera</taxon>
        <taxon>Sciaroidea</taxon>
        <taxon>Sciaridae</taxon>
        <taxon>Pseudolycoriella</taxon>
    </lineage>
</organism>
<protein>
    <submittedName>
        <fullName evidence="3">Uncharacterized protein</fullName>
    </submittedName>
</protein>
<feature type="region of interest" description="Disordered" evidence="2">
    <location>
        <begin position="24"/>
        <end position="62"/>
    </location>
</feature>
<gene>
    <name evidence="3" type="ORF">Bhyg_13149</name>
</gene>
<evidence type="ECO:0000313" key="4">
    <source>
        <dbReference type="Proteomes" id="UP001151699"/>
    </source>
</evidence>
<name>A0A9Q0MP16_9DIPT</name>
<feature type="compositionally biased region" description="Basic and acidic residues" evidence="2">
    <location>
        <begin position="24"/>
        <end position="35"/>
    </location>
</feature>
<proteinExistence type="predicted"/>
<reference evidence="3" key="1">
    <citation type="submission" date="2022-07" db="EMBL/GenBank/DDBJ databases">
        <authorList>
            <person name="Trinca V."/>
            <person name="Uliana J.V.C."/>
            <person name="Torres T.T."/>
            <person name="Ward R.J."/>
            <person name="Monesi N."/>
        </authorList>
    </citation>
    <scope>NUCLEOTIDE SEQUENCE</scope>
    <source>
        <strain evidence="3">HSMRA1968</strain>
        <tissue evidence="3">Whole embryos</tissue>
    </source>
</reference>
<evidence type="ECO:0000313" key="3">
    <source>
        <dbReference type="EMBL" id="KAJ6634575.1"/>
    </source>
</evidence>
<comment type="caution">
    <text evidence="3">The sequence shown here is derived from an EMBL/GenBank/DDBJ whole genome shotgun (WGS) entry which is preliminary data.</text>
</comment>
<evidence type="ECO:0000256" key="1">
    <source>
        <dbReference type="SAM" id="Coils"/>
    </source>
</evidence>
<feature type="coiled-coil region" evidence="1">
    <location>
        <begin position="120"/>
        <end position="147"/>
    </location>
</feature>
<keyword evidence="1" id="KW-0175">Coiled coil</keyword>
<keyword evidence="4" id="KW-1185">Reference proteome</keyword>
<dbReference type="Proteomes" id="UP001151699">
    <property type="component" value="Chromosome C"/>
</dbReference>
<accession>A0A9Q0MP16</accession>
<dbReference type="EMBL" id="WJQU01000004">
    <property type="protein sequence ID" value="KAJ6634575.1"/>
    <property type="molecule type" value="Genomic_DNA"/>
</dbReference>
<sequence length="166" mass="18533">MLQQFDTVMYPFVRTAMNVVEDHPTGDAIENDRRPRQSKRPCRRPCNENVGVMNSSSVGDPDGESYNRMVAENSDVVSKSRNSLQVDNRMDVEETDLDGDANIGSLQTIIFQLRGDVGALSKSIQANENLVINVANLEKQIESQKIMIENRDVGGKGFQIQPPHNK</sequence>
<dbReference type="AlphaFoldDB" id="A0A9Q0MP16"/>